<dbReference type="AlphaFoldDB" id="A0A317DA36"/>
<accession>A0A317DA36</accession>
<keyword evidence="2" id="KW-1185">Reference proteome</keyword>
<dbReference type="RefSeq" id="WP_109816450.1">
    <property type="nucleotide sequence ID" value="NZ_QGKR01000138.1"/>
</dbReference>
<dbReference type="Proteomes" id="UP000245410">
    <property type="component" value="Unassembled WGS sequence"/>
</dbReference>
<sequence>MTAPLAGSGWTLLAVTAGVTGGLAWFGIVAEQRRVKADEAEHAQQLSARWAAFDDWRRKLSDKPSDPEMAAWLECDRKILVDKAMQQYRLRPSQVVAHAFIEAPARSYKRARVVRGPWRYSRYRLLLFLLTDDGVRQVNIDLDFEEGASRTTQRLNYRFDAVAAVRIDGVATQQQTFELTLFNGEPISVRVTVSNTEGIRSDEDPRALSQVSLDASGLIHTLNVLEGIAAEGKEWIRQQRQRADERLAELTKSVHDLID</sequence>
<dbReference type="OrthoDB" id="4501073at2"/>
<evidence type="ECO:0000313" key="1">
    <source>
        <dbReference type="EMBL" id="PWR11334.1"/>
    </source>
</evidence>
<protein>
    <submittedName>
        <fullName evidence="1">Uncharacterized protein</fullName>
    </submittedName>
</protein>
<proteinExistence type="predicted"/>
<dbReference type="EMBL" id="QGKR01000138">
    <property type="protein sequence ID" value="PWR11334.1"/>
    <property type="molecule type" value="Genomic_DNA"/>
</dbReference>
<name>A0A317DA36_9ACTN</name>
<comment type="caution">
    <text evidence="1">The sequence shown here is derived from an EMBL/GenBank/DDBJ whole genome shotgun (WGS) entry which is preliminary data.</text>
</comment>
<evidence type="ECO:0000313" key="2">
    <source>
        <dbReference type="Proteomes" id="UP000245410"/>
    </source>
</evidence>
<reference evidence="1 2" key="1">
    <citation type="submission" date="2018-05" db="EMBL/GenBank/DDBJ databases">
        <title>Micromonospora atacamensis sp. nov., a novel actinobacteria isolated from high altitude Atacama Desert soil.</title>
        <authorList>
            <person name="Carro L."/>
            <person name="Golinska P."/>
            <person name="Klenk H.-P."/>
            <person name="Goodfellow M."/>
        </authorList>
    </citation>
    <scope>NUCLEOTIDE SEQUENCE [LARGE SCALE GENOMIC DNA]</scope>
    <source>
        <strain evidence="1 2">5R2A7</strain>
    </source>
</reference>
<gene>
    <name evidence="1" type="ORF">DKT68_06185</name>
</gene>
<organism evidence="1 2">
    <name type="scientific">Micromonospora acroterricola</name>
    <dbReference type="NCBI Taxonomy" id="2202421"/>
    <lineage>
        <taxon>Bacteria</taxon>
        <taxon>Bacillati</taxon>
        <taxon>Actinomycetota</taxon>
        <taxon>Actinomycetes</taxon>
        <taxon>Micromonosporales</taxon>
        <taxon>Micromonosporaceae</taxon>
        <taxon>Micromonospora</taxon>
    </lineage>
</organism>